<dbReference type="Proteomes" id="UP000002358">
    <property type="component" value="Chromosome 3"/>
</dbReference>
<sequence length="1630" mass="183801">MAIEYIHTYCQQLQSVNLVETLMFAMSRGTMTEIALKLILICTLSLKISSTLDLKDTISNTDSFFNNMMKKYEMTELNKVQISINKEIDQYLKLTTQQLFQVTRYKKQLQISNIQETDVRVFNGLEEVLSLNLSDVRDMNFFKKYIGYEQWFGVALTSSSIVVYKVFQDKLEKLEAFPIRDTFKLHIVNFHGTTLLFAQKSQSVTVHYFLLHDGKFSIKEIYQLDVKGLKDLSIWRKEDELFLAASTLAHIFIYTWQTDHFDLEQILPHNSKFSKAFHLTSDSDLLVASSDSPQKATKIFSYDSRIRQFVAVQTIHQSFDDVALLHLRHSKTSESFLALSGNESTIVYKRSADDVLEGFLPFQEIGSADRVIAIGNNNTLLLVLLKDDVVDVYQYDGWRFIRLDSQIVGVENVKVVAVEGEEGILVKRADGSSSLNRINWMKVNQPVNFNDAIHKWCLAAKEKAKHISKLPVSEAKAPIRMTKGQLQRVKVQHVNDMGIEKLRNLTERYDQLLLRLSVINESLSQTMSPEIRRFDTLRAQTIRANCTNRCSANRLVTELSCDIFSNLPRVDDKTQNLTLEHVKVDTLDGFPCPVAAIELKEVNVKGLLNGADFNEMQKNALRTSGDQVISAEHVFANLHVDSILAPNLEPASTHTSQNIRTTSIHAKELNLTDGGLLLPLDGEPVMMPGTLTASKVRFNGLIDQHGGIRGRSIKRVSPIADFPEFRELNGDYHLNNVQITGLLSASDVARTKGGTEKTLGEIVKRVVRLDEDVPVRLALRSNTTLWKNVTVQNLPNWLTRKNSEMVRVTGEKIAFQKVTLPDSLYENLPVPRIQTPMCSVGAVTSDIKTSTIRVGQATAKVVESQNVIGARDLDNAMRDAVTSLNELDLSRKNFTGTVTVKNLNISHFESSPFYSFQKSKFSWYQPNVIKGPVSANNLKVSSLTTKSGIRIPSPTEIRNMIVEGDLQVETINGIRLDELLQNIVKLTDKVSLKKVTFEGTLEVDQVEAKNVNFDLQSFENGASLGNKIISGDLEIEGDLWIPNLLSYPTLDEIESYVVEGSVKFKKEPDVVNFNGKNLHQLISEIWMNNRPTTLTGSFEFEKVTLSQSLDSYKSLQTPQFGSWESFESRMLSKTKLQEIKVPVYLRTATIPNIITTENSTLRSSDQYLNDLLYNTLKKSGNQTIKEKWHFGKLIVEDNLTLLGKINNLNLSSDVARHDVETNRVTGKKIIDELTVRNLKGMNFSEWAEDAFIPSNDEKLTVIKGRKTFNYLNARLVHVNGTVMGKKLEECLLKTGDQVITAPKVINGSLHAPSLIVNGLINDINLTDFTNNLLQKQKPVQRIKSKVVFSGNVQVMGDLDVKEMFQQVESSKTNLINETLVPAMEKLAYLKPFAIGVEQTMKRRAKYWDKFEYVNENVTSTNQISSLAPNVNTSFYRLGNCILMSLAEVSCNEQNKYYLKVISNSSGVLVNQLLSVDGVPLVVQVSSGPRSRITIYMYDYITNSFNIATSIRAPGITQASLSAVNGVVWIATRLKSQMLLARFETWNDLQKYHLPDSRIFALDIVPTTNEFILVREDGMWKLEGLAGPRHAFKASLKADRFETFARSRDFFIRLVCKNAGSKLLKARYVGV</sequence>
<dbReference type="InParanoid" id="A0A7M7IQ28"/>
<dbReference type="OrthoDB" id="188713at2759"/>
<accession>A0A7M7IQ28</accession>
<name>A0A7M7IQ28_NASVI</name>
<dbReference type="EnsemblMetazoa" id="XM_016984221">
    <property type="protein sequence ID" value="XP_016839710"/>
    <property type="gene ID" value="LOC100678101"/>
</dbReference>
<protein>
    <submittedName>
        <fullName evidence="1">Uncharacterized protein</fullName>
    </submittedName>
</protein>
<dbReference type="KEGG" id="nvi:100678101"/>
<dbReference type="GeneID" id="100678101"/>
<proteinExistence type="predicted"/>
<keyword evidence="2" id="KW-1185">Reference proteome</keyword>
<dbReference type="RefSeq" id="XP_016839710.1">
    <property type="nucleotide sequence ID" value="XM_016984221.3"/>
</dbReference>
<organism evidence="1 2">
    <name type="scientific">Nasonia vitripennis</name>
    <name type="common">Parasitic wasp</name>
    <dbReference type="NCBI Taxonomy" id="7425"/>
    <lineage>
        <taxon>Eukaryota</taxon>
        <taxon>Metazoa</taxon>
        <taxon>Ecdysozoa</taxon>
        <taxon>Arthropoda</taxon>
        <taxon>Hexapoda</taxon>
        <taxon>Insecta</taxon>
        <taxon>Pterygota</taxon>
        <taxon>Neoptera</taxon>
        <taxon>Endopterygota</taxon>
        <taxon>Hymenoptera</taxon>
        <taxon>Apocrita</taxon>
        <taxon>Proctotrupomorpha</taxon>
        <taxon>Chalcidoidea</taxon>
        <taxon>Pteromalidae</taxon>
        <taxon>Pteromalinae</taxon>
        <taxon>Nasonia</taxon>
    </lineage>
</organism>
<evidence type="ECO:0000313" key="2">
    <source>
        <dbReference type="Proteomes" id="UP000002358"/>
    </source>
</evidence>
<evidence type="ECO:0000313" key="1">
    <source>
        <dbReference type="EnsemblMetazoa" id="XP_016839710"/>
    </source>
</evidence>
<reference evidence="1" key="1">
    <citation type="submission" date="2021-01" db="UniProtKB">
        <authorList>
            <consortium name="EnsemblMetazoa"/>
        </authorList>
    </citation>
    <scope>IDENTIFICATION</scope>
</reference>
<dbReference type="FunCoup" id="A0A7M7IQ28">
    <property type="interactions" value="3"/>
</dbReference>